<dbReference type="GO" id="GO:0032447">
    <property type="term" value="P:protein urmylation"/>
    <property type="evidence" value="ECO:0007669"/>
    <property type="project" value="UniProtKB-UniRule"/>
</dbReference>
<comment type="PTM">
    <text evidence="6">C-terminal thiocarboxylation occurs in 2 steps, it is first acyl-adenylated (-COAMP) via the hesA/moeB/thiF part of the MOCS3/UBA4 homolog, then thiocarboxylated (-COSH) via the rhodanese domain of the MOCS3/UBA4 homolog.</text>
</comment>
<gene>
    <name evidence="9" type="ORF">B4U79_00849</name>
    <name evidence="10" type="ORF">B4U79_01002</name>
    <name evidence="8" type="ORF">B4U79_04883</name>
    <name evidence="11" type="ORF">B4U79_14387</name>
</gene>
<dbReference type="GO" id="GO:0002098">
    <property type="term" value="P:tRNA wobble uridine modification"/>
    <property type="evidence" value="ECO:0007669"/>
    <property type="project" value="UniProtKB-UniRule"/>
</dbReference>
<dbReference type="Proteomes" id="UP000285301">
    <property type="component" value="Unassembled WGS sequence"/>
</dbReference>
<dbReference type="EMBL" id="NCKU01002059">
    <property type="protein sequence ID" value="RWS10546.1"/>
    <property type="molecule type" value="Genomic_DNA"/>
</dbReference>
<dbReference type="Pfam" id="PF09138">
    <property type="entry name" value="Urm1"/>
    <property type="match status" value="1"/>
</dbReference>
<comment type="subcellular location">
    <subcellularLocation>
        <location evidence="1 6 7">Cytoplasm</location>
    </subcellularLocation>
</comment>
<dbReference type="CDD" id="cd01764">
    <property type="entry name" value="Ubl_Urm1"/>
    <property type="match status" value="1"/>
</dbReference>
<comment type="function">
    <text evidence="6">Acts as a sulfur carrier required for 2-thiolation of mcm(5)S(2)U at tRNA wobble positions of cytosolic tRNA(Lys), tRNA(Glu) and tRNA(Gln). Serves as sulfur donor in tRNA 2-thiolation reaction by being thiocarboxylated (-COSH) at its C-terminus by the MOCS3/UBA4 homolog. The sulfur is then transferred to tRNA to form 2-thiolation of mcm(5)S(2)U. Also acts as a ubiquitin-like protein (UBL) that is covalently conjugated via an isopeptide bond to lysine residues of target proteins. The thiocarboxylated form serves as substrate for conjugation and oxidative stress specifically induces the formation of UBL-protein conjugates.</text>
</comment>
<feature type="cross-link" description="Glycyl lysine isopeptide (Gly-Lys) (interchain with K-? in acceptor proteins)" evidence="6">
    <location>
        <position position="102"/>
    </location>
</feature>
<proteinExistence type="inferred from homology"/>
<name>A0A3S3SF15_9ACAR</name>
<evidence type="ECO:0000256" key="4">
    <source>
        <dbReference type="ARBA" id="ARBA00022694"/>
    </source>
</evidence>
<protein>
    <recommendedName>
        <fullName evidence="6">Ubiquitin-related modifier 1 homolog</fullName>
    </recommendedName>
</protein>
<comment type="similarity">
    <text evidence="6 7">Belongs to the URM1 family.</text>
</comment>
<keyword evidence="12" id="KW-1185">Reference proteome</keyword>
<keyword evidence="4 6" id="KW-0819">tRNA processing</keyword>
<dbReference type="EMBL" id="NCKU01002072">
    <property type="protein sequence ID" value="RWS10507.1"/>
    <property type="molecule type" value="Genomic_DNA"/>
</dbReference>
<reference evidence="10 12" key="1">
    <citation type="journal article" date="2018" name="Gigascience">
        <title>Genomes of trombidid mites reveal novel predicted allergens and laterally-transferred genes associated with secondary metabolism.</title>
        <authorList>
            <person name="Dong X."/>
            <person name="Chaisiri K."/>
            <person name="Xia D."/>
            <person name="Armstrong S.D."/>
            <person name="Fang Y."/>
            <person name="Donnelly M.J."/>
            <person name="Kadowaki T."/>
            <person name="McGarry J.W."/>
            <person name="Darby A.C."/>
            <person name="Makepeace B.L."/>
        </authorList>
    </citation>
    <scope>NUCLEOTIDE SEQUENCE [LARGE SCALE GENOMIC DNA]</scope>
    <source>
        <strain evidence="10">UoL-WK</strain>
    </source>
</reference>
<evidence type="ECO:0000256" key="3">
    <source>
        <dbReference type="ARBA" id="ARBA00022499"/>
    </source>
</evidence>
<comment type="pathway">
    <text evidence="6 7">tRNA modification; 5-methoxycarbonylmethyl-2-thiouridine-tRNA biosynthesis.</text>
</comment>
<evidence type="ECO:0000313" key="12">
    <source>
        <dbReference type="Proteomes" id="UP000285301"/>
    </source>
</evidence>
<evidence type="ECO:0000256" key="6">
    <source>
        <dbReference type="HAMAP-Rule" id="MF_03048"/>
    </source>
</evidence>
<keyword evidence="3 6" id="KW-1017">Isopeptide bond</keyword>
<dbReference type="STRING" id="1965070.A0A3S3SF15"/>
<dbReference type="InterPro" id="IPR015221">
    <property type="entry name" value="Urm1"/>
</dbReference>
<evidence type="ECO:0000313" key="8">
    <source>
        <dbReference type="EMBL" id="RWS10507.1"/>
    </source>
</evidence>
<keyword evidence="2 6" id="KW-0963">Cytoplasm</keyword>
<sequence length="102" mass="11678">MSNLRVAVEFSSGAELLFDGCKKKELLLPIADENDVWTLKRLIQWLKDTMLTEKPELFVDGDRLRPGILVLVNDVDWELMGELEYQLQSDDKILFISTLHGG</sequence>
<dbReference type="UniPathway" id="UPA00988"/>
<reference evidence="10" key="2">
    <citation type="submission" date="2018-11" db="EMBL/GenBank/DDBJ databases">
        <title>Trombidioid mite genomics.</title>
        <authorList>
            <person name="Dong X."/>
        </authorList>
    </citation>
    <scope>NUCLEOTIDE SEQUENCE</scope>
    <source>
        <strain evidence="10">UoL-WK</strain>
    </source>
</reference>
<feature type="modified residue" description="1-thioglycine" evidence="6">
    <location>
        <position position="102"/>
    </location>
</feature>
<dbReference type="PIRSF" id="PIRSF037379">
    <property type="entry name" value="Ubiquitin-related_modifier_1"/>
    <property type="match status" value="1"/>
</dbReference>
<evidence type="ECO:0000256" key="5">
    <source>
        <dbReference type="ARBA" id="ARBA00022786"/>
    </source>
</evidence>
<evidence type="ECO:0000256" key="1">
    <source>
        <dbReference type="ARBA" id="ARBA00004496"/>
    </source>
</evidence>
<dbReference type="FunFam" id="3.10.20.30:FF:000021">
    <property type="entry name" value="Ubiquitin-related modifier 1"/>
    <property type="match status" value="1"/>
</dbReference>
<dbReference type="OrthoDB" id="10248987at2759"/>
<comment type="caution">
    <text evidence="10">The sequence shown here is derived from an EMBL/GenBank/DDBJ whole genome shotgun (WGS) entry which is preliminary data.</text>
</comment>
<evidence type="ECO:0000313" key="11">
    <source>
        <dbReference type="EMBL" id="RWS16696.1"/>
    </source>
</evidence>
<dbReference type="SUPFAM" id="SSF54285">
    <property type="entry name" value="MoaD/ThiS"/>
    <property type="match status" value="1"/>
</dbReference>
<evidence type="ECO:0000313" key="10">
    <source>
        <dbReference type="EMBL" id="RWS13233.1"/>
    </source>
</evidence>
<dbReference type="GO" id="GO:0034227">
    <property type="term" value="P:tRNA thio-modification"/>
    <property type="evidence" value="ECO:0007669"/>
    <property type="project" value="UniProtKB-UniRule"/>
</dbReference>
<dbReference type="AlphaFoldDB" id="A0A3S3SF15"/>
<dbReference type="GO" id="GO:0005829">
    <property type="term" value="C:cytosol"/>
    <property type="evidence" value="ECO:0007669"/>
    <property type="project" value="UniProtKB-UniRule"/>
</dbReference>
<accession>A0A3S3SF15</accession>
<keyword evidence="5 6" id="KW-0833">Ubl conjugation pathway</keyword>
<evidence type="ECO:0000256" key="7">
    <source>
        <dbReference type="RuleBase" id="RU361182"/>
    </source>
</evidence>
<dbReference type="InterPro" id="IPR016155">
    <property type="entry name" value="Mopterin_synth/thiamin_S_b"/>
</dbReference>
<evidence type="ECO:0000313" key="9">
    <source>
        <dbReference type="EMBL" id="RWS10546.1"/>
    </source>
</evidence>
<dbReference type="EMBL" id="NCKU01001054">
    <property type="protein sequence ID" value="RWS13233.1"/>
    <property type="molecule type" value="Genomic_DNA"/>
</dbReference>
<dbReference type="Gene3D" id="3.10.20.30">
    <property type="match status" value="1"/>
</dbReference>
<dbReference type="EMBL" id="NCKU01000188">
    <property type="protein sequence ID" value="RWS16696.1"/>
    <property type="molecule type" value="Genomic_DNA"/>
</dbReference>
<dbReference type="PANTHER" id="PTHR14986">
    <property type="entry name" value="RURM1 PROTEIN"/>
    <property type="match status" value="1"/>
</dbReference>
<dbReference type="InterPro" id="IPR012675">
    <property type="entry name" value="Beta-grasp_dom_sf"/>
</dbReference>
<evidence type="ECO:0000256" key="2">
    <source>
        <dbReference type="ARBA" id="ARBA00022490"/>
    </source>
</evidence>
<organism evidence="10 12">
    <name type="scientific">Dinothrombium tinctorium</name>
    <dbReference type="NCBI Taxonomy" id="1965070"/>
    <lineage>
        <taxon>Eukaryota</taxon>
        <taxon>Metazoa</taxon>
        <taxon>Ecdysozoa</taxon>
        <taxon>Arthropoda</taxon>
        <taxon>Chelicerata</taxon>
        <taxon>Arachnida</taxon>
        <taxon>Acari</taxon>
        <taxon>Acariformes</taxon>
        <taxon>Trombidiformes</taxon>
        <taxon>Prostigmata</taxon>
        <taxon>Anystina</taxon>
        <taxon>Parasitengona</taxon>
        <taxon>Trombidioidea</taxon>
        <taxon>Trombidiidae</taxon>
        <taxon>Dinothrombium</taxon>
    </lineage>
</organism>
<dbReference type="HAMAP" id="MF_03048">
    <property type="entry name" value="Urm1"/>
    <property type="match status" value="1"/>
</dbReference>